<dbReference type="GO" id="GO:0016301">
    <property type="term" value="F:kinase activity"/>
    <property type="evidence" value="ECO:0007669"/>
    <property type="project" value="UniProtKB-KW"/>
</dbReference>
<keyword evidence="2" id="KW-0418">Kinase</keyword>
<gene>
    <name evidence="2" type="ORF">SAMN04487992_105179</name>
</gene>
<dbReference type="GO" id="GO:0003677">
    <property type="term" value="F:DNA binding"/>
    <property type="evidence" value="ECO:0007669"/>
    <property type="project" value="InterPro"/>
</dbReference>
<evidence type="ECO:0000313" key="3">
    <source>
        <dbReference type="Proteomes" id="UP000182114"/>
    </source>
</evidence>
<dbReference type="RefSeq" id="WP_025613820.1">
    <property type="nucleotide sequence ID" value="NZ_CANLMK010000003.1"/>
</dbReference>
<dbReference type="EMBL" id="FNBD01000005">
    <property type="protein sequence ID" value="SDE93756.1"/>
    <property type="molecule type" value="Genomic_DNA"/>
</dbReference>
<dbReference type="Pfam" id="PF01272">
    <property type="entry name" value="GreA_GreB"/>
    <property type="match status" value="1"/>
</dbReference>
<dbReference type="GO" id="GO:0070063">
    <property type="term" value="F:RNA polymerase binding"/>
    <property type="evidence" value="ECO:0007669"/>
    <property type="project" value="InterPro"/>
</dbReference>
<organism evidence="2 3">
    <name type="scientific">Cellulophaga baltica</name>
    <dbReference type="NCBI Taxonomy" id="76594"/>
    <lineage>
        <taxon>Bacteria</taxon>
        <taxon>Pseudomonadati</taxon>
        <taxon>Bacteroidota</taxon>
        <taxon>Flavobacteriia</taxon>
        <taxon>Flavobacteriales</taxon>
        <taxon>Flavobacteriaceae</taxon>
        <taxon>Cellulophaga</taxon>
    </lineage>
</organism>
<dbReference type="PANTHER" id="PTHR30437:SF5">
    <property type="entry name" value="REGULATOR OF NUCLEOSIDE DIPHOSPHATE KINASE"/>
    <property type="match status" value="1"/>
</dbReference>
<dbReference type="PANTHER" id="PTHR30437">
    <property type="entry name" value="TRANSCRIPTION ELONGATION FACTOR GREA"/>
    <property type="match status" value="1"/>
</dbReference>
<dbReference type="InterPro" id="IPR023459">
    <property type="entry name" value="Tscrpt_elong_fac_GreA/B_fam"/>
</dbReference>
<dbReference type="AlphaFoldDB" id="A0A1G7H015"/>
<reference evidence="3" key="1">
    <citation type="submission" date="2016-10" db="EMBL/GenBank/DDBJ databases">
        <authorList>
            <person name="Varghese N."/>
            <person name="Submissions S."/>
        </authorList>
    </citation>
    <scope>NUCLEOTIDE SEQUENCE [LARGE SCALE GENOMIC DNA]</scope>
    <source>
        <strain evidence="3">DSM 24729</strain>
    </source>
</reference>
<protein>
    <submittedName>
        <fullName evidence="2">Regulator of nucleoside diphosphate kinase</fullName>
    </submittedName>
</protein>
<evidence type="ECO:0000313" key="2">
    <source>
        <dbReference type="EMBL" id="SDE93756.1"/>
    </source>
</evidence>
<feature type="domain" description="Transcription elongation factor GreA/GreB C-terminal" evidence="1">
    <location>
        <begin position="54"/>
        <end position="127"/>
    </location>
</feature>
<sequence>MKYGTITIEKKEYVMLKRFLHLSGYHRDITFKKSIKKLSEELSFAKICDHEEMPVDVIRFNSVVTITANNGWTKEFQLVTPKDSDLKNNKVSILTPMGAAVIGYAEGDTILWEFPTGEQQLTVSRVEQKNSQIDINVLL</sequence>
<keyword evidence="3" id="KW-1185">Reference proteome</keyword>
<dbReference type="SUPFAM" id="SSF54534">
    <property type="entry name" value="FKBP-like"/>
    <property type="match status" value="1"/>
</dbReference>
<dbReference type="InterPro" id="IPR036953">
    <property type="entry name" value="GreA/GreB_C_sf"/>
</dbReference>
<dbReference type="GO" id="GO:0006354">
    <property type="term" value="P:DNA-templated transcription elongation"/>
    <property type="evidence" value="ECO:0007669"/>
    <property type="project" value="TreeGrafter"/>
</dbReference>
<dbReference type="GeneID" id="78059667"/>
<accession>A0A1G7H015</accession>
<name>A0A1G7H015_9FLAO</name>
<dbReference type="InterPro" id="IPR001437">
    <property type="entry name" value="Tscrpt_elong_fac_GreA/B_C"/>
</dbReference>
<evidence type="ECO:0000259" key="1">
    <source>
        <dbReference type="Pfam" id="PF01272"/>
    </source>
</evidence>
<dbReference type="eggNOG" id="COG0782">
    <property type="taxonomic scope" value="Bacteria"/>
</dbReference>
<dbReference type="Gene3D" id="3.10.50.30">
    <property type="entry name" value="Transcription elongation factor, GreA/GreB, C-terminal domain"/>
    <property type="match status" value="1"/>
</dbReference>
<keyword evidence="2" id="KW-0808">Transferase</keyword>
<proteinExistence type="predicted"/>
<dbReference type="Proteomes" id="UP000182114">
    <property type="component" value="Unassembled WGS sequence"/>
</dbReference>
<dbReference type="GO" id="GO:0032784">
    <property type="term" value="P:regulation of DNA-templated transcription elongation"/>
    <property type="evidence" value="ECO:0007669"/>
    <property type="project" value="InterPro"/>
</dbReference>